<dbReference type="RefSeq" id="WP_117988596.1">
    <property type="nucleotide sequence ID" value="NZ_CABMFG010000056.1"/>
</dbReference>
<protein>
    <recommendedName>
        <fullName evidence="1">NrS-1 polymerase-like helicase domain-containing protein</fullName>
    </recommendedName>
</protein>
<evidence type="ECO:0000259" key="1">
    <source>
        <dbReference type="Pfam" id="PF19263"/>
    </source>
</evidence>
<dbReference type="InterPro" id="IPR045455">
    <property type="entry name" value="NrS-1_pol-like_helicase"/>
</dbReference>
<dbReference type="EMBL" id="QSCF01000056">
    <property type="protein sequence ID" value="RGX75473.1"/>
    <property type="molecule type" value="Genomic_DNA"/>
</dbReference>
<feature type="domain" description="NrS-1 polymerase-like helicase" evidence="1">
    <location>
        <begin position="138"/>
        <end position="242"/>
    </location>
</feature>
<sequence length="397" mass="46491">MNEVVIKEEELKTPLPTMSIGDIVRVADKYYQLVETPEKERTWALRDKGELKQDGINLMEVKKFHGWTVKHSITNYQYTIGEWLNLSMPSQWNPKEGDFPTIKKLFTHIFGEQVELGYDRYTLLVKQPEQLQPILVLCSKEQGTGKTTLLNFDKALFGQNAVILNVSQYEQQFNGIFASKLVIGIDETVISKTFIKERLKQDSTAAEIQLRKMHAEHKSLPFFGKYTLCTNKETDFIQLEEEDMRFWIRKVEKIEGEFDETFFDKLVQEIPAFLYFLLHREMHVPKPLSRQWFSKEQIHTDALDRVLEESKSTIYEDIKAFTEEQIYSSGKDLHITVSELKGALNGKYNAKEITKCLRQEWKKEAPKQQRYKPYCGSELKNGRPYLFVTEDVYKAHS</sequence>
<proteinExistence type="predicted"/>
<evidence type="ECO:0000313" key="2">
    <source>
        <dbReference type="EMBL" id="RGX75473.1"/>
    </source>
</evidence>
<dbReference type="Proteomes" id="UP000286075">
    <property type="component" value="Unassembled WGS sequence"/>
</dbReference>
<organism evidence="2 3">
    <name type="scientific">Bacteroides stercorirosoris</name>
    <dbReference type="NCBI Taxonomy" id="871324"/>
    <lineage>
        <taxon>Bacteria</taxon>
        <taxon>Pseudomonadati</taxon>
        <taxon>Bacteroidota</taxon>
        <taxon>Bacteroidia</taxon>
        <taxon>Bacteroidales</taxon>
        <taxon>Bacteroidaceae</taxon>
        <taxon>Bacteroides</taxon>
    </lineage>
</organism>
<evidence type="ECO:0000313" key="3">
    <source>
        <dbReference type="Proteomes" id="UP000286075"/>
    </source>
</evidence>
<dbReference type="Pfam" id="PF19263">
    <property type="entry name" value="DUF5906"/>
    <property type="match status" value="1"/>
</dbReference>
<dbReference type="AlphaFoldDB" id="A0A413GWE3"/>
<accession>A0A413GWE3</accession>
<comment type="caution">
    <text evidence="2">The sequence shown here is derived from an EMBL/GenBank/DDBJ whole genome shotgun (WGS) entry which is preliminary data.</text>
</comment>
<gene>
    <name evidence="2" type="ORF">DXA68_21565</name>
</gene>
<name>A0A413GWE3_9BACE</name>
<dbReference type="OrthoDB" id="608366at2"/>
<reference evidence="2 3" key="1">
    <citation type="submission" date="2018-08" db="EMBL/GenBank/DDBJ databases">
        <title>A genome reference for cultivated species of the human gut microbiota.</title>
        <authorList>
            <person name="Zou Y."/>
            <person name="Xue W."/>
            <person name="Luo G."/>
        </authorList>
    </citation>
    <scope>NUCLEOTIDE SEQUENCE [LARGE SCALE GENOMIC DNA]</scope>
    <source>
        <strain evidence="2 3">OF03-9BH</strain>
    </source>
</reference>